<organism evidence="1">
    <name type="scientific">marine sediment metagenome</name>
    <dbReference type="NCBI Taxonomy" id="412755"/>
    <lineage>
        <taxon>unclassified sequences</taxon>
        <taxon>metagenomes</taxon>
        <taxon>ecological metagenomes</taxon>
    </lineage>
</organism>
<name>A0A0F8YKI4_9ZZZZ</name>
<protein>
    <submittedName>
        <fullName evidence="1">Uncharacterized protein</fullName>
    </submittedName>
</protein>
<comment type="caution">
    <text evidence="1">The sequence shown here is derived from an EMBL/GenBank/DDBJ whole genome shotgun (WGS) entry which is preliminary data.</text>
</comment>
<evidence type="ECO:0000313" key="1">
    <source>
        <dbReference type="EMBL" id="KKK81893.1"/>
    </source>
</evidence>
<feature type="non-terminal residue" evidence="1">
    <location>
        <position position="1"/>
    </location>
</feature>
<accession>A0A0F8YKI4</accession>
<proteinExistence type="predicted"/>
<gene>
    <name evidence="1" type="ORF">LCGC14_2808800</name>
</gene>
<dbReference type="AlphaFoldDB" id="A0A0F8YKI4"/>
<dbReference type="EMBL" id="LAZR01052921">
    <property type="protein sequence ID" value="KKK81893.1"/>
    <property type="molecule type" value="Genomic_DNA"/>
</dbReference>
<sequence>PNSAVHVISLPSSFEPAMFVPAALARYLDSTVPK</sequence>
<reference evidence="1" key="1">
    <citation type="journal article" date="2015" name="Nature">
        <title>Complex archaea that bridge the gap between prokaryotes and eukaryotes.</title>
        <authorList>
            <person name="Spang A."/>
            <person name="Saw J.H."/>
            <person name="Jorgensen S.L."/>
            <person name="Zaremba-Niedzwiedzka K."/>
            <person name="Martijn J."/>
            <person name="Lind A.E."/>
            <person name="van Eijk R."/>
            <person name="Schleper C."/>
            <person name="Guy L."/>
            <person name="Ettema T.J."/>
        </authorList>
    </citation>
    <scope>NUCLEOTIDE SEQUENCE</scope>
</reference>